<proteinExistence type="predicted"/>
<reference evidence="1" key="1">
    <citation type="submission" date="2019-03" db="EMBL/GenBank/DDBJ databases">
        <title>Complete genome sequence of enteropathogenic Citrobacter rodentium strain DBS100.</title>
        <authorList>
            <person name="Popov G."/>
            <person name="Fiebig A."/>
            <person name="Shideler S."/>
            <person name="Coombes B."/>
            <person name="Savchenko A."/>
        </authorList>
    </citation>
    <scope>NUCLEOTIDE SEQUENCE</scope>
    <source>
        <strain evidence="1">DBS100</strain>
    </source>
</reference>
<dbReference type="RefSeq" id="WP_012908078.1">
    <property type="nucleotide sequence ID" value="NZ_CAJTBI010000004.1"/>
</dbReference>
<organism evidence="1">
    <name type="scientific">Citrobacter rodentium</name>
    <dbReference type="NCBI Taxonomy" id="67825"/>
    <lineage>
        <taxon>Bacteria</taxon>
        <taxon>Pseudomonadati</taxon>
        <taxon>Pseudomonadota</taxon>
        <taxon>Gammaproteobacteria</taxon>
        <taxon>Enterobacterales</taxon>
        <taxon>Enterobacteriaceae</taxon>
        <taxon>Citrobacter</taxon>
    </lineage>
</organism>
<gene>
    <name evidence="1" type="ORF">E2R62_17400</name>
</gene>
<dbReference type="OMA" id="QSINIKC"/>
<name>A0A482PS81_CITRO</name>
<accession>A0A482PS81</accession>
<dbReference type="SUPFAM" id="SSF46894">
    <property type="entry name" value="C-terminal effector domain of the bipartite response regulators"/>
    <property type="match status" value="1"/>
</dbReference>
<dbReference type="InterPro" id="IPR036388">
    <property type="entry name" value="WH-like_DNA-bd_sf"/>
</dbReference>
<dbReference type="InterPro" id="IPR016032">
    <property type="entry name" value="Sig_transdc_resp-reg_C-effctor"/>
</dbReference>
<dbReference type="Gene3D" id="1.10.10.10">
    <property type="entry name" value="Winged helix-like DNA-binding domain superfamily/Winged helix DNA-binding domain"/>
    <property type="match status" value="1"/>
</dbReference>
<dbReference type="EMBL" id="CP038008">
    <property type="protein sequence ID" value="QBY30426.1"/>
    <property type="molecule type" value="Genomic_DNA"/>
</dbReference>
<dbReference type="GO" id="GO:0006355">
    <property type="term" value="P:regulation of DNA-templated transcription"/>
    <property type="evidence" value="ECO:0007669"/>
    <property type="project" value="InterPro"/>
</dbReference>
<dbReference type="AlphaFoldDB" id="A0A482PS81"/>
<dbReference type="GO" id="GO:0003677">
    <property type="term" value="F:DNA binding"/>
    <property type="evidence" value="ECO:0007669"/>
    <property type="project" value="InterPro"/>
</dbReference>
<sequence length="166" mass="19201">MSIAFLIASENAYFNYGVRLLTDQSINIKCYDFNGLDSLYEVYKKYKSTYLICDKESYATYSFLFEKKPITCICLEQLTLHHGRISIITNCIPSPVSVLKKLTDIETEIIYLYFFKGFRIKAIAAILQLRVSQVYYRIKVVKDKLGADSTRKLPVLLRSLFHPAKP</sequence>
<evidence type="ECO:0000313" key="1">
    <source>
        <dbReference type="EMBL" id="QBY30426.1"/>
    </source>
</evidence>
<protein>
    <submittedName>
        <fullName evidence="1">Uncharacterized protein</fullName>
    </submittedName>
</protein>